<gene>
    <name evidence="2" type="ORF">ANCCAN_19643</name>
</gene>
<reference evidence="2 3" key="1">
    <citation type="submission" date="2014-10" db="EMBL/GenBank/DDBJ databases">
        <title>Draft genome of the hookworm Ancylostoma caninum.</title>
        <authorList>
            <person name="Mitreva M."/>
        </authorList>
    </citation>
    <scope>NUCLEOTIDE SEQUENCE [LARGE SCALE GENOMIC DNA]</scope>
    <source>
        <strain evidence="2 3">Baltimore</strain>
    </source>
</reference>
<proteinExistence type="predicted"/>
<dbReference type="OrthoDB" id="10542779at2759"/>
<evidence type="ECO:0000313" key="3">
    <source>
        <dbReference type="Proteomes" id="UP000252519"/>
    </source>
</evidence>
<feature type="region of interest" description="Disordered" evidence="1">
    <location>
        <begin position="1"/>
        <end position="29"/>
    </location>
</feature>
<sequence length="99" mass="10457">MVNRLSLPKRPVTEATPRSKIANQKTHGLSCVKIRSRSTSMARRPLSAQELDAPTCSRALFAESENGRPATADGGGEVAAMQARAIVVILGLVRMNGAG</sequence>
<organism evidence="2 3">
    <name type="scientific">Ancylostoma caninum</name>
    <name type="common">Dog hookworm</name>
    <dbReference type="NCBI Taxonomy" id="29170"/>
    <lineage>
        <taxon>Eukaryota</taxon>
        <taxon>Metazoa</taxon>
        <taxon>Ecdysozoa</taxon>
        <taxon>Nematoda</taxon>
        <taxon>Chromadorea</taxon>
        <taxon>Rhabditida</taxon>
        <taxon>Rhabditina</taxon>
        <taxon>Rhabditomorpha</taxon>
        <taxon>Strongyloidea</taxon>
        <taxon>Ancylostomatidae</taxon>
        <taxon>Ancylostomatinae</taxon>
        <taxon>Ancylostoma</taxon>
    </lineage>
</organism>
<evidence type="ECO:0000313" key="2">
    <source>
        <dbReference type="EMBL" id="RCN34520.1"/>
    </source>
</evidence>
<dbReference type="EMBL" id="JOJR01000771">
    <property type="protein sequence ID" value="RCN34520.1"/>
    <property type="molecule type" value="Genomic_DNA"/>
</dbReference>
<keyword evidence="3" id="KW-1185">Reference proteome</keyword>
<accession>A0A368FUM2</accession>
<comment type="caution">
    <text evidence="2">The sequence shown here is derived from an EMBL/GenBank/DDBJ whole genome shotgun (WGS) entry which is preliminary data.</text>
</comment>
<dbReference type="AlphaFoldDB" id="A0A368FUM2"/>
<evidence type="ECO:0000256" key="1">
    <source>
        <dbReference type="SAM" id="MobiDB-lite"/>
    </source>
</evidence>
<name>A0A368FUM2_ANCCA</name>
<dbReference type="Proteomes" id="UP000252519">
    <property type="component" value="Unassembled WGS sequence"/>
</dbReference>
<protein>
    <submittedName>
        <fullName evidence="2">Uncharacterized protein</fullName>
    </submittedName>
</protein>